<evidence type="ECO:0000313" key="2">
    <source>
        <dbReference type="EMBL" id="AIN97001.1"/>
    </source>
</evidence>
<reference evidence="2 3" key="1">
    <citation type="journal article" date="2015" name="Sci. Rep.">
        <title>The genome of Leishmania panamensis: insights into genomics of the L. (Viannia) subgenus.</title>
        <authorList>
            <person name="Llanes A."/>
            <person name="Restrepo C.M."/>
            <person name="Vecchio G.D."/>
            <person name="Anguizola F.J."/>
            <person name="Lleonart R."/>
        </authorList>
    </citation>
    <scope>NUCLEOTIDE SEQUENCE [LARGE SCALE GENOMIC DNA]</scope>
    <source>
        <strain evidence="2 3">MHOM/PA/94/PSC-1</strain>
    </source>
</reference>
<dbReference type="Proteomes" id="UP000063063">
    <property type="component" value="Chromosome 16"/>
</dbReference>
<dbReference type="GeneID" id="22573705"/>
<feature type="compositionally biased region" description="Low complexity" evidence="1">
    <location>
        <begin position="563"/>
        <end position="575"/>
    </location>
</feature>
<dbReference type="OrthoDB" id="273555at2759"/>
<name>A0A088S629_LEIPA</name>
<dbReference type="VEuPathDB" id="TriTrypDB:LPAL13_160017900"/>
<dbReference type="KEGG" id="lpan:LPMP_161260"/>
<organism evidence="2 3">
    <name type="scientific">Leishmania panamensis</name>
    <dbReference type="NCBI Taxonomy" id="5679"/>
    <lineage>
        <taxon>Eukaryota</taxon>
        <taxon>Discoba</taxon>
        <taxon>Euglenozoa</taxon>
        <taxon>Kinetoplastea</taxon>
        <taxon>Metakinetoplastina</taxon>
        <taxon>Trypanosomatida</taxon>
        <taxon>Trypanosomatidae</taxon>
        <taxon>Leishmaniinae</taxon>
        <taxon>Leishmania</taxon>
        <taxon>Leishmania guyanensis species complex</taxon>
    </lineage>
</organism>
<feature type="region of interest" description="Disordered" evidence="1">
    <location>
        <begin position="332"/>
        <end position="352"/>
    </location>
</feature>
<evidence type="ECO:0000313" key="3">
    <source>
        <dbReference type="Proteomes" id="UP000063063"/>
    </source>
</evidence>
<protein>
    <submittedName>
        <fullName evidence="2">Uncharacterized protein</fullName>
    </submittedName>
</protein>
<dbReference type="AlphaFoldDB" id="A0A088S629"/>
<accession>A0A088S629</accession>
<feature type="compositionally biased region" description="Pro residues" evidence="1">
    <location>
        <begin position="576"/>
        <end position="588"/>
    </location>
</feature>
<dbReference type="EMBL" id="CP009385">
    <property type="protein sequence ID" value="AIN97001.1"/>
    <property type="molecule type" value="Genomic_DNA"/>
</dbReference>
<dbReference type="RefSeq" id="XP_010697654.1">
    <property type="nucleotide sequence ID" value="XM_010699352.1"/>
</dbReference>
<feature type="compositionally biased region" description="Polar residues" evidence="1">
    <location>
        <begin position="332"/>
        <end position="347"/>
    </location>
</feature>
<dbReference type="VEuPathDB" id="TriTrypDB:LPMP_161260"/>
<gene>
    <name evidence="2" type="ORF">LPMP_161260</name>
</gene>
<feature type="compositionally biased region" description="Basic and acidic residues" evidence="1">
    <location>
        <begin position="544"/>
        <end position="555"/>
    </location>
</feature>
<evidence type="ECO:0000256" key="1">
    <source>
        <dbReference type="SAM" id="MobiDB-lite"/>
    </source>
</evidence>
<keyword evidence="3" id="KW-1185">Reference proteome</keyword>
<proteinExistence type="predicted"/>
<sequence length="1020" mass="107276">MSYDTNLHRTFDYQLSPAPLRIIDWAPVKSIARSVLQPGRGAKAFTLVNDATSNAPSVAATYVQQENQQRVHGNCGPSATVAATADSAAPGVPLSVIGESAASEFPSLSVASPYDTPGMNSGAAAAAGGGGGSHTELYILQVEDALVQQQQRQQLDTWAATPGELAGGATIGNAAATPAVLKHTLAPSAETTGGMAVPATAVLASSCCNSAQRTGTSTPATIMDSAQRLRASPSSSVAPSLLAKGVSHYSAAGMMYGFDSVYHKDSFGVMTGLVTGAGYHQVNTCYRQEQSSPPRRTEKAKGEHGCWTGLAATTAGTSQTLATVASPTLQSGSMLNSTANRSSSEQGPSGAVDTVVGTSAVELQAAEATVPPSPPTHKSWLGPVIASQRHGHLQIYNALQLFWYWGARRWTGVLNVRVTPLPATDALLPVCEYVARTVMTECSIVIDDPIMYMHGFVVMLGRRTRTAEELGSGHSTGASASRVVVQNCNGLYQSEPSQDQVGSRHPLVAAAAASLTSGAADTATTGTRHHPAEGIGHFSTSPASEEHRDAEDRRVGMFIGGTSAESPGSAGVASSPPSPKETPSPPHMHSPSMPSARHRLSNPPTARTPTDSDHEHSAAHCNAAVPPGTATNNTGVVPMPEWLYWYQRCMLETTDEWLWNRAASEVADEASRSATPWWKLRHIKMGVGLALRYRKPRGVNVYWGWSARVGRGLHFSGHIDVLRRMSCAVSSTFGFLDVSVRLRVNLVTLHQTALDAGVCWRPMPQVPEFAVRLATSANGTTLGVEMADVAPKLYGPVIGRLSDWRSRRHHAVTTEPHAAGIEKGGEACVVVAIPDVAELPANSDQSSVCGGAPPGVADSSREDLVGLLPITWHYLKGTGSTITSAFSTVKAAVMNTLAAVPSASSSTGSNGIGGNVANTSTAQGNVPDMRRPPVPLSATPMFSTPATPSTLPVKEKLSRIALPAGQASLRYARNAWHALVDLGWLEKMLSTSHVNVSIGVTSEPSDRHREWSLFFIISEK</sequence>
<dbReference type="eggNOG" id="ENOG502S6BY">
    <property type="taxonomic scope" value="Eukaryota"/>
</dbReference>
<feature type="region of interest" description="Disordered" evidence="1">
    <location>
        <begin position="519"/>
        <end position="627"/>
    </location>
</feature>